<dbReference type="AlphaFoldDB" id="A0A3R9J0N6"/>
<evidence type="ECO:0000259" key="1">
    <source>
        <dbReference type="SMART" id="SM00901"/>
    </source>
</evidence>
<protein>
    <submittedName>
        <fullName evidence="2">FRG domain protein</fullName>
    </submittedName>
</protein>
<evidence type="ECO:0000313" key="2">
    <source>
        <dbReference type="EMBL" id="RSI95000.1"/>
    </source>
</evidence>
<comment type="caution">
    <text evidence="2">The sequence shown here is derived from an EMBL/GenBank/DDBJ whole genome shotgun (WGS) entry which is preliminary data.</text>
</comment>
<feature type="domain" description="FRG" evidence="1">
    <location>
        <begin position="26"/>
        <end position="146"/>
    </location>
</feature>
<sequence>MVIKNYFANSIESYIQTIREINSENPSHRLWYRGQKNSEYGLIPGIWREAYSVFNLRREKTPILQTNFYNPEGEVVVMPSQNVLLEKFKSKAKTEDIIGPQNEVQWLELAQHYGLPTNLLDWSTDPLVALFFAVSTVDCKNNNHTYLTKNQVICRQDDEDEDEDEIIHDHASVWVINPLEINRILLNEPGLEGVFQSFNHNDIERINQEISLNCGTFCFEGSKINPRITRQSGNFTHSGTKLTHPLDFLSATQSEIIKINIPYNCIFQIMKDLSALDITNQSIYFGSNERDLTAGEIKDEVYLEFMDYLNSIIE</sequence>
<proteinExistence type="predicted"/>
<name>A0A3R9J0N6_STRMT</name>
<accession>A0A3R9J0N6</accession>
<reference evidence="2 3" key="1">
    <citation type="submission" date="2018-11" db="EMBL/GenBank/DDBJ databases">
        <title>Species Designations Belie Phenotypic and Genotypic Heterogeneity in Oral Streptococci.</title>
        <authorList>
            <person name="Velsko I."/>
        </authorList>
    </citation>
    <scope>NUCLEOTIDE SEQUENCE [LARGE SCALE GENOMIC DNA]</scope>
    <source>
        <strain evidence="2 3">BCC60</strain>
    </source>
</reference>
<evidence type="ECO:0000313" key="3">
    <source>
        <dbReference type="Proteomes" id="UP000281657"/>
    </source>
</evidence>
<dbReference type="Proteomes" id="UP000281657">
    <property type="component" value="Unassembled WGS sequence"/>
</dbReference>
<dbReference type="SMART" id="SM00901">
    <property type="entry name" value="FRG"/>
    <property type="match status" value="1"/>
</dbReference>
<gene>
    <name evidence="2" type="ORF">D8847_09445</name>
</gene>
<organism evidence="2 3">
    <name type="scientific">Streptococcus mitis</name>
    <dbReference type="NCBI Taxonomy" id="28037"/>
    <lineage>
        <taxon>Bacteria</taxon>
        <taxon>Bacillati</taxon>
        <taxon>Bacillota</taxon>
        <taxon>Bacilli</taxon>
        <taxon>Lactobacillales</taxon>
        <taxon>Streptococcaceae</taxon>
        <taxon>Streptococcus</taxon>
        <taxon>Streptococcus mitis group</taxon>
    </lineage>
</organism>
<dbReference type="Pfam" id="PF08867">
    <property type="entry name" value="FRG"/>
    <property type="match status" value="1"/>
</dbReference>
<dbReference type="EMBL" id="RJNY01000028">
    <property type="protein sequence ID" value="RSI95000.1"/>
    <property type="molecule type" value="Genomic_DNA"/>
</dbReference>
<dbReference type="RefSeq" id="WP_125841420.1">
    <property type="nucleotide sequence ID" value="NZ_RJNY01000028.1"/>
</dbReference>
<dbReference type="InterPro" id="IPR014966">
    <property type="entry name" value="FRG-dom"/>
</dbReference>